<name>A0AAD4DP08_9AGAM</name>
<feature type="region of interest" description="Disordered" evidence="2">
    <location>
        <begin position="25"/>
        <end position="48"/>
    </location>
</feature>
<feature type="coiled-coil region" evidence="1">
    <location>
        <begin position="76"/>
        <end position="103"/>
    </location>
</feature>
<feature type="compositionally biased region" description="Low complexity" evidence="2">
    <location>
        <begin position="337"/>
        <end position="364"/>
    </location>
</feature>
<reference evidence="3" key="1">
    <citation type="journal article" date="2020" name="New Phytol.">
        <title>Comparative genomics reveals dynamic genome evolution in host specialist ectomycorrhizal fungi.</title>
        <authorList>
            <person name="Lofgren L.A."/>
            <person name="Nguyen N.H."/>
            <person name="Vilgalys R."/>
            <person name="Ruytinx J."/>
            <person name="Liao H.L."/>
            <person name="Branco S."/>
            <person name="Kuo A."/>
            <person name="LaButti K."/>
            <person name="Lipzen A."/>
            <person name="Andreopoulos W."/>
            <person name="Pangilinan J."/>
            <person name="Riley R."/>
            <person name="Hundley H."/>
            <person name="Na H."/>
            <person name="Barry K."/>
            <person name="Grigoriev I.V."/>
            <person name="Stajich J.E."/>
            <person name="Kennedy P.G."/>
        </authorList>
    </citation>
    <scope>NUCLEOTIDE SEQUENCE</scope>
    <source>
        <strain evidence="3">FC203</strain>
    </source>
</reference>
<keyword evidence="4" id="KW-1185">Reference proteome</keyword>
<dbReference type="Proteomes" id="UP001195769">
    <property type="component" value="Unassembled WGS sequence"/>
</dbReference>
<dbReference type="GeneID" id="64663106"/>
<feature type="region of interest" description="Disordered" evidence="2">
    <location>
        <begin position="589"/>
        <end position="610"/>
    </location>
</feature>
<evidence type="ECO:0000256" key="1">
    <source>
        <dbReference type="SAM" id="Coils"/>
    </source>
</evidence>
<protein>
    <submittedName>
        <fullName evidence="3">Uncharacterized protein</fullName>
    </submittedName>
</protein>
<feature type="compositionally biased region" description="Polar residues" evidence="2">
    <location>
        <begin position="25"/>
        <end position="39"/>
    </location>
</feature>
<feature type="compositionally biased region" description="Polar residues" evidence="2">
    <location>
        <begin position="179"/>
        <end position="190"/>
    </location>
</feature>
<evidence type="ECO:0000313" key="4">
    <source>
        <dbReference type="Proteomes" id="UP001195769"/>
    </source>
</evidence>
<dbReference type="EMBL" id="JABBWK010000223">
    <property type="protein sequence ID" value="KAG1887404.1"/>
    <property type="molecule type" value="Genomic_DNA"/>
</dbReference>
<sequence length="610" mass="66217">MPDTTTSPTGYANLLMSQISPQHSFNSQLNSGGSHNFQNTRRDCDTNNTSTMLPEGLWALLDQGRLSPNDPDVNMISQLRREISELQHTVAFLQSEKTQLVNENLCLNTKCETLQTILVNSRGSASSTASSSSLSVASDSTADRKPTLLDVAREDSDHDLNAIDYPLVRSWTKKDWQENMPSSTSANPGSSGKKRGATRMARGINVACTYLQDQAGQLVSAQRAKTIRLFMLSCFRQLESQGLAPESIGQASLKVLHWLIHMLRKHYIELRLCADNWKAMKLMIDNYSQWYNYHVVKKQTSGHVKSEDIETADDDNNITPPSSSPSATPAVTPPSSSPSATPAVTPPSSSSSTPAATPPSSSSTSHKRVNVDIDPVAEPALKRQRVEVEDLSPSPLLTGPDNDLYIAPIMPPASPRTENEIPRHASPEREPTPPPRTDKGKEKEVITVEVNNPLSNLVFKPRPKPIPKKAPASIDSATSGTTSAEPTIITPPSNDPSDTNAASLAVKMELLVATPTEPIPGAINSKAQPAKKRQPSTKPMRVSSKITARNLCALEWQSNGHQKEPASVFATYWNSLSKTDKEVYKHKAALQLGSAGPTERNGAGDDADEE</sequence>
<evidence type="ECO:0000256" key="2">
    <source>
        <dbReference type="SAM" id="MobiDB-lite"/>
    </source>
</evidence>
<keyword evidence="1" id="KW-0175">Coiled coil</keyword>
<feature type="region of interest" description="Disordered" evidence="2">
    <location>
        <begin position="311"/>
        <end position="444"/>
    </location>
</feature>
<organism evidence="3 4">
    <name type="scientific">Suillus fuscotomentosus</name>
    <dbReference type="NCBI Taxonomy" id="1912939"/>
    <lineage>
        <taxon>Eukaryota</taxon>
        <taxon>Fungi</taxon>
        <taxon>Dikarya</taxon>
        <taxon>Basidiomycota</taxon>
        <taxon>Agaricomycotina</taxon>
        <taxon>Agaricomycetes</taxon>
        <taxon>Agaricomycetidae</taxon>
        <taxon>Boletales</taxon>
        <taxon>Suillineae</taxon>
        <taxon>Suillaceae</taxon>
        <taxon>Suillus</taxon>
    </lineage>
</organism>
<gene>
    <name evidence="3" type="ORF">F5891DRAFT_1200179</name>
</gene>
<evidence type="ECO:0000313" key="3">
    <source>
        <dbReference type="EMBL" id="KAG1887404.1"/>
    </source>
</evidence>
<feature type="region of interest" description="Disordered" evidence="2">
    <location>
        <begin position="517"/>
        <end position="544"/>
    </location>
</feature>
<accession>A0AAD4DP08</accession>
<dbReference type="AlphaFoldDB" id="A0AAD4DP08"/>
<feature type="compositionally biased region" description="Basic and acidic residues" evidence="2">
    <location>
        <begin position="417"/>
        <end position="444"/>
    </location>
</feature>
<dbReference type="RefSeq" id="XP_041216808.1">
    <property type="nucleotide sequence ID" value="XM_041368808.1"/>
</dbReference>
<feature type="compositionally biased region" description="Low complexity" evidence="2">
    <location>
        <begin position="319"/>
        <end position="330"/>
    </location>
</feature>
<comment type="caution">
    <text evidence="3">The sequence shown here is derived from an EMBL/GenBank/DDBJ whole genome shotgun (WGS) entry which is preliminary data.</text>
</comment>
<proteinExistence type="predicted"/>
<feature type="compositionally biased region" description="Polar residues" evidence="2">
    <location>
        <begin position="475"/>
        <end position="502"/>
    </location>
</feature>
<feature type="region of interest" description="Disordered" evidence="2">
    <location>
        <begin position="456"/>
        <end position="502"/>
    </location>
</feature>
<feature type="region of interest" description="Disordered" evidence="2">
    <location>
        <begin position="176"/>
        <end position="196"/>
    </location>
</feature>